<evidence type="ECO:0000313" key="1">
    <source>
        <dbReference type="EMBL" id="KAF7844042.1"/>
    </source>
</evidence>
<dbReference type="EMBL" id="JAAIUW010000001">
    <property type="protein sequence ID" value="KAF7844042.1"/>
    <property type="molecule type" value="Genomic_DNA"/>
</dbReference>
<sequence>MSQTIVSSTYSSSSSSLGPPTLFTLLRIASTSGVGVSSAFFSGFTSSYLDWRFSICIFIQSPLCDLHPVPMWVQVLQLAATMARGFALQGGGELWSSRITSTPLAGTICLEV</sequence>
<comment type="caution">
    <text evidence="1">The sequence shown here is derived from an EMBL/GenBank/DDBJ whole genome shotgun (WGS) entry which is preliminary data.</text>
</comment>
<protein>
    <submittedName>
        <fullName evidence="1">Uncharacterized protein</fullName>
    </submittedName>
</protein>
<reference evidence="1" key="1">
    <citation type="submission" date="2020-09" db="EMBL/GenBank/DDBJ databases">
        <title>Genome-Enabled Discovery of Anthraquinone Biosynthesis in Senna tora.</title>
        <authorList>
            <person name="Kang S.-H."/>
            <person name="Pandey R.P."/>
            <person name="Lee C.-M."/>
            <person name="Sim J.-S."/>
            <person name="Jeong J.-T."/>
            <person name="Choi B.-S."/>
            <person name="Jung M."/>
            <person name="Ginzburg D."/>
            <person name="Zhao K."/>
            <person name="Won S.Y."/>
            <person name="Oh T.-J."/>
            <person name="Yu Y."/>
            <person name="Kim N.-H."/>
            <person name="Lee O.R."/>
            <person name="Lee T.-H."/>
            <person name="Bashyal P."/>
            <person name="Kim T.-S."/>
            <person name="Lee W.-H."/>
            <person name="Kawkins C."/>
            <person name="Kim C.-K."/>
            <person name="Kim J.S."/>
            <person name="Ahn B.O."/>
            <person name="Rhee S.Y."/>
            <person name="Sohng J.K."/>
        </authorList>
    </citation>
    <scope>NUCLEOTIDE SEQUENCE</scope>
    <source>
        <tissue evidence="1">Leaf</tissue>
    </source>
</reference>
<name>A0A834XGV3_9FABA</name>
<accession>A0A834XGV3</accession>
<organism evidence="1 2">
    <name type="scientific">Senna tora</name>
    <dbReference type="NCBI Taxonomy" id="362788"/>
    <lineage>
        <taxon>Eukaryota</taxon>
        <taxon>Viridiplantae</taxon>
        <taxon>Streptophyta</taxon>
        <taxon>Embryophyta</taxon>
        <taxon>Tracheophyta</taxon>
        <taxon>Spermatophyta</taxon>
        <taxon>Magnoliopsida</taxon>
        <taxon>eudicotyledons</taxon>
        <taxon>Gunneridae</taxon>
        <taxon>Pentapetalae</taxon>
        <taxon>rosids</taxon>
        <taxon>fabids</taxon>
        <taxon>Fabales</taxon>
        <taxon>Fabaceae</taxon>
        <taxon>Caesalpinioideae</taxon>
        <taxon>Cassia clade</taxon>
        <taxon>Senna</taxon>
    </lineage>
</organism>
<proteinExistence type="predicted"/>
<dbReference type="AlphaFoldDB" id="A0A834XGV3"/>
<evidence type="ECO:0000313" key="2">
    <source>
        <dbReference type="Proteomes" id="UP000634136"/>
    </source>
</evidence>
<gene>
    <name evidence="1" type="ORF">G2W53_000947</name>
</gene>
<keyword evidence="2" id="KW-1185">Reference proteome</keyword>
<dbReference type="Proteomes" id="UP000634136">
    <property type="component" value="Unassembled WGS sequence"/>
</dbReference>